<evidence type="ECO:0000256" key="2">
    <source>
        <dbReference type="ARBA" id="ARBA00014213"/>
    </source>
</evidence>
<dbReference type="InterPro" id="IPR030922">
    <property type="entry name" value="LptF"/>
</dbReference>
<keyword evidence="8 9" id="KW-0472">Membrane</keyword>
<dbReference type="NCBIfam" id="TIGR04407">
    <property type="entry name" value="LptF_YjgP"/>
    <property type="match status" value="1"/>
</dbReference>
<keyword evidence="5" id="KW-0997">Cell inner membrane</keyword>
<dbReference type="EMBL" id="CP022579">
    <property type="protein sequence ID" value="QEL64239.1"/>
    <property type="molecule type" value="Genomic_DNA"/>
</dbReference>
<keyword evidence="6 9" id="KW-0812">Transmembrane</keyword>
<evidence type="ECO:0000256" key="9">
    <source>
        <dbReference type="SAM" id="Phobius"/>
    </source>
</evidence>
<dbReference type="PANTHER" id="PTHR33529">
    <property type="entry name" value="SLR0882 PROTEIN-RELATED"/>
    <property type="match status" value="1"/>
</dbReference>
<name>A0A5C1E6N7_9RHOO</name>
<keyword evidence="7 9" id="KW-1133">Transmembrane helix</keyword>
<protein>
    <recommendedName>
        <fullName evidence="2">Lipopolysaccharide export system permease protein LptF</fullName>
    </recommendedName>
</protein>
<evidence type="ECO:0000256" key="7">
    <source>
        <dbReference type="ARBA" id="ARBA00022989"/>
    </source>
</evidence>
<dbReference type="GO" id="GO:0015920">
    <property type="term" value="P:lipopolysaccharide transport"/>
    <property type="evidence" value="ECO:0007669"/>
    <property type="project" value="TreeGrafter"/>
</dbReference>
<feature type="transmembrane region" description="Helical" evidence="9">
    <location>
        <begin position="299"/>
        <end position="320"/>
    </location>
</feature>
<dbReference type="GO" id="GO:0055085">
    <property type="term" value="P:transmembrane transport"/>
    <property type="evidence" value="ECO:0007669"/>
    <property type="project" value="InterPro"/>
</dbReference>
<organism evidence="10 11">
    <name type="scientific">Oryzomicrobium terrae</name>
    <dbReference type="NCBI Taxonomy" id="1735038"/>
    <lineage>
        <taxon>Bacteria</taxon>
        <taxon>Pseudomonadati</taxon>
        <taxon>Pseudomonadota</taxon>
        <taxon>Betaproteobacteria</taxon>
        <taxon>Rhodocyclales</taxon>
        <taxon>Rhodocyclaceae</taxon>
        <taxon>Oryzomicrobium</taxon>
    </lineage>
</organism>
<dbReference type="InterPro" id="IPR005495">
    <property type="entry name" value="LptG/LptF_permease"/>
</dbReference>
<dbReference type="KEGG" id="otr:OTERR_07630"/>
<evidence type="ECO:0000256" key="8">
    <source>
        <dbReference type="ARBA" id="ARBA00023136"/>
    </source>
</evidence>
<dbReference type="Proteomes" id="UP000323671">
    <property type="component" value="Chromosome"/>
</dbReference>
<dbReference type="PANTHER" id="PTHR33529:SF7">
    <property type="entry name" value="LIPOPOLYSACCHARIDE EXPORT SYSTEM PERMEASE PROTEIN LPTF"/>
    <property type="match status" value="1"/>
</dbReference>
<dbReference type="RefSeq" id="WP_149424920.1">
    <property type="nucleotide sequence ID" value="NZ_CP022579.1"/>
</dbReference>
<evidence type="ECO:0000256" key="1">
    <source>
        <dbReference type="ARBA" id="ARBA00004429"/>
    </source>
</evidence>
<keyword evidence="4" id="KW-1003">Cell membrane</keyword>
<keyword evidence="11" id="KW-1185">Reference proteome</keyword>
<evidence type="ECO:0000313" key="11">
    <source>
        <dbReference type="Proteomes" id="UP000323671"/>
    </source>
</evidence>
<reference evidence="10 11" key="1">
    <citation type="submission" date="2017-07" db="EMBL/GenBank/DDBJ databases">
        <title>Complete genome sequence of Oryzomicrobium terrae TPP412.</title>
        <authorList>
            <person name="Chiu L.-W."/>
            <person name="Lo K.-J."/>
            <person name="Tsai Y.-M."/>
            <person name="Lin S.-S."/>
            <person name="Kuo C.-H."/>
            <person name="Liu C.-T."/>
        </authorList>
    </citation>
    <scope>NUCLEOTIDE SEQUENCE [LARGE SCALE GENOMIC DNA]</scope>
    <source>
        <strain evidence="10 11">TPP412</strain>
    </source>
</reference>
<gene>
    <name evidence="10" type="primary">lptF</name>
    <name evidence="10" type="ORF">OTERR_07630</name>
</gene>
<feature type="transmembrane region" description="Helical" evidence="9">
    <location>
        <begin position="15"/>
        <end position="35"/>
    </location>
</feature>
<evidence type="ECO:0000256" key="3">
    <source>
        <dbReference type="ARBA" id="ARBA00022448"/>
    </source>
</evidence>
<feature type="transmembrane region" description="Helical" evidence="9">
    <location>
        <begin position="97"/>
        <end position="120"/>
    </location>
</feature>
<sequence>MVFARAARREFGQNAAAIFVALFAILITTQLIRLLGQAAGGQVAPSAVAALMGFGALSYLHVLLSLTVFIAVLMAVSRSYRDSEMVVWFSSGHSLVGWIRPVLSFAVPLVVLVAVTAIFLTPWSLAQSADYRQKVSERQEAEQVSPGAFREIRSGSTVVFVESLGANESSIGQVFVASLQHGRQGVVVARQGRQEYAPNGDRFVVLENGRRYDVEPGAADARILDFERYAVRVETGESRGVEQTPSRAFITDLLRQRSAANDAELFWRLSQPLSMAVLAFLAIPLGYVNPRSGRSGNLLLALLTFAIYLNLNSVVQAWVAQGKIDLLPALLLLHGGMAAFIPVLFYQRIAVKPLLRFRS</sequence>
<evidence type="ECO:0000256" key="6">
    <source>
        <dbReference type="ARBA" id="ARBA00022692"/>
    </source>
</evidence>
<accession>A0A5C1E6N7</accession>
<evidence type="ECO:0000256" key="5">
    <source>
        <dbReference type="ARBA" id="ARBA00022519"/>
    </source>
</evidence>
<evidence type="ECO:0000256" key="4">
    <source>
        <dbReference type="ARBA" id="ARBA00022475"/>
    </source>
</evidence>
<dbReference type="Pfam" id="PF03739">
    <property type="entry name" value="LptF_LptG"/>
    <property type="match status" value="1"/>
</dbReference>
<dbReference type="AlphaFoldDB" id="A0A5C1E6N7"/>
<dbReference type="GO" id="GO:0043190">
    <property type="term" value="C:ATP-binding cassette (ABC) transporter complex"/>
    <property type="evidence" value="ECO:0007669"/>
    <property type="project" value="InterPro"/>
</dbReference>
<feature type="transmembrane region" description="Helical" evidence="9">
    <location>
        <begin position="47"/>
        <end position="76"/>
    </location>
</feature>
<evidence type="ECO:0000313" key="10">
    <source>
        <dbReference type="EMBL" id="QEL64239.1"/>
    </source>
</evidence>
<keyword evidence="3" id="KW-0813">Transport</keyword>
<feature type="transmembrane region" description="Helical" evidence="9">
    <location>
        <begin position="265"/>
        <end position="287"/>
    </location>
</feature>
<comment type="subcellular location">
    <subcellularLocation>
        <location evidence="1">Cell inner membrane</location>
        <topology evidence="1">Multi-pass membrane protein</topology>
    </subcellularLocation>
</comment>
<proteinExistence type="predicted"/>
<feature type="transmembrane region" description="Helical" evidence="9">
    <location>
        <begin position="326"/>
        <end position="346"/>
    </location>
</feature>